<keyword evidence="4" id="KW-1185">Reference proteome</keyword>
<sequence>MSVSSAVFISKLRGLPMLDARGEQVGKVRDAVVQARLGKNPRVRGLVVELFARRQIFVPMIRVRSIDATQIVIGGQVDTRRFEQRSSEVLVIDDMFDRVIERTDAENKLERALVHDIAMAQVRNRDWALTEVALREVKSRRFGIPQYGPIVTRKWLDVAKYVWTDQQRTHSKVAELAEMHPADVARELHDMEPDRRSEIALALDDELLADAFQELPSDEQVDLLETLEAERAADVLEEMDPDDAADLINDLPEEMAEDLLARMQPEDARDVRNLLQYEELTAGGMMTPEPVVVSADSTIATCLAKVRNSDITPALASMVFITRPPHDPPTGKYLGAVHIQRLLREPPSLMAGRMVDDEIEPVSPDLNLYDLSRYFATYNLVIAPVVDEHQQLVGAVTVDDLLDHMLPPDWRGAQMDGETEEAEE</sequence>
<dbReference type="InterPro" id="IPR038076">
    <property type="entry name" value="MgtE_N_sf"/>
</dbReference>
<dbReference type="InterPro" id="IPR058838">
    <property type="entry name" value="SH3_actinomycetes"/>
</dbReference>
<evidence type="ECO:0000313" key="4">
    <source>
        <dbReference type="Proteomes" id="UP000014417"/>
    </source>
</evidence>
<dbReference type="Pfam" id="PF26205">
    <property type="entry name" value="SH3_actinomycetes"/>
    <property type="match status" value="1"/>
</dbReference>
<dbReference type="SUPFAM" id="SSF54631">
    <property type="entry name" value="CBS-domain pair"/>
    <property type="match status" value="1"/>
</dbReference>
<dbReference type="InterPro" id="IPR000644">
    <property type="entry name" value="CBS_dom"/>
</dbReference>
<dbReference type="Gene3D" id="1.25.60.10">
    <property type="entry name" value="MgtE N-terminal domain-like"/>
    <property type="match status" value="1"/>
</dbReference>
<dbReference type="SUPFAM" id="SSF158791">
    <property type="entry name" value="MgtE N-terminal domain-like"/>
    <property type="match status" value="1"/>
</dbReference>
<protein>
    <recommendedName>
        <fullName evidence="2">CBS domain-containing protein</fullName>
    </recommendedName>
</protein>
<evidence type="ECO:0000313" key="3">
    <source>
        <dbReference type="EMBL" id="EPD32130.1"/>
    </source>
</evidence>
<dbReference type="PANTHER" id="PTHR43773">
    <property type="entry name" value="MAGNESIUM TRANSPORTER MGTE"/>
    <property type="match status" value="1"/>
</dbReference>
<dbReference type="Pfam" id="PF05239">
    <property type="entry name" value="PRC"/>
    <property type="match status" value="1"/>
</dbReference>
<dbReference type="SMART" id="SM00924">
    <property type="entry name" value="MgtE_N"/>
    <property type="match status" value="1"/>
</dbReference>
<dbReference type="Pfam" id="PF00571">
    <property type="entry name" value="CBS"/>
    <property type="match status" value="1"/>
</dbReference>
<comment type="caution">
    <text evidence="3">The sequence shown here is derived from an EMBL/GenBank/DDBJ whole genome shotgun (WGS) entry which is preliminary data.</text>
</comment>
<dbReference type="STRING" id="883161.HMPREF9306_01694"/>
<evidence type="ECO:0000259" key="2">
    <source>
        <dbReference type="PROSITE" id="PS51371"/>
    </source>
</evidence>
<name>S2W194_9ACTN</name>
<dbReference type="Gene3D" id="3.10.580.10">
    <property type="entry name" value="CBS-domain"/>
    <property type="match status" value="1"/>
</dbReference>
<dbReference type="GO" id="GO:0015095">
    <property type="term" value="F:magnesium ion transmembrane transporter activity"/>
    <property type="evidence" value="ECO:0007669"/>
    <property type="project" value="InterPro"/>
</dbReference>
<dbReference type="PROSITE" id="PS51371">
    <property type="entry name" value="CBS"/>
    <property type="match status" value="1"/>
</dbReference>
<dbReference type="Pfam" id="PF03448">
    <property type="entry name" value="MgtE_N"/>
    <property type="match status" value="1"/>
</dbReference>
<dbReference type="HOGENOM" id="CLU_030870_0_0_11"/>
<dbReference type="Proteomes" id="UP000014417">
    <property type="component" value="Unassembled WGS sequence"/>
</dbReference>
<accession>S2W194</accession>
<organism evidence="3 4">
    <name type="scientific">Propionimicrobium lymphophilum ACS-093-V-SCH5</name>
    <dbReference type="NCBI Taxonomy" id="883161"/>
    <lineage>
        <taxon>Bacteria</taxon>
        <taxon>Bacillati</taxon>
        <taxon>Actinomycetota</taxon>
        <taxon>Actinomycetes</taxon>
        <taxon>Propionibacteriales</taxon>
        <taxon>Propionibacteriaceae</taxon>
        <taxon>Propionimicrobium</taxon>
    </lineage>
</organism>
<dbReference type="AlphaFoldDB" id="S2W194"/>
<dbReference type="EMBL" id="AGZR01000009">
    <property type="protein sequence ID" value="EPD32130.1"/>
    <property type="molecule type" value="Genomic_DNA"/>
</dbReference>
<dbReference type="PANTHER" id="PTHR43773:SF1">
    <property type="entry name" value="MAGNESIUM TRANSPORTER MGTE"/>
    <property type="match status" value="1"/>
</dbReference>
<proteinExistence type="predicted"/>
<dbReference type="InterPro" id="IPR046342">
    <property type="entry name" value="CBS_dom_sf"/>
</dbReference>
<feature type="domain" description="CBS" evidence="2">
    <location>
        <begin position="354"/>
        <end position="415"/>
    </location>
</feature>
<dbReference type="InterPro" id="IPR006668">
    <property type="entry name" value="Mg_transptr_MgtE_intracell_dom"/>
</dbReference>
<keyword evidence="1" id="KW-0129">CBS domain</keyword>
<dbReference type="GO" id="GO:0016020">
    <property type="term" value="C:membrane"/>
    <property type="evidence" value="ECO:0007669"/>
    <property type="project" value="InterPro"/>
</dbReference>
<dbReference type="SUPFAM" id="SSF50346">
    <property type="entry name" value="PRC-barrel domain"/>
    <property type="match status" value="1"/>
</dbReference>
<dbReference type="PATRIC" id="fig|883161.3.peg.1680"/>
<reference evidence="3 4" key="1">
    <citation type="submission" date="2013-04" db="EMBL/GenBank/DDBJ databases">
        <title>The Genome Sequence of Propionimicrobium lymphophilum ACS-093-V-SCH5.</title>
        <authorList>
            <consortium name="The Broad Institute Genomics Platform"/>
            <person name="Earl A."/>
            <person name="Ward D."/>
            <person name="Feldgarden M."/>
            <person name="Gevers D."/>
            <person name="Saerens B."/>
            <person name="Vaneechoutte M."/>
            <person name="Walker B."/>
            <person name="Young S."/>
            <person name="Zeng Q."/>
            <person name="Gargeya S."/>
            <person name="Fitzgerald M."/>
            <person name="Haas B."/>
            <person name="Abouelleil A."/>
            <person name="Allen A.W."/>
            <person name="Alvarado L."/>
            <person name="Arachchi H.M."/>
            <person name="Berlin A.M."/>
            <person name="Chapman S.B."/>
            <person name="Gainer-Dewar J."/>
            <person name="Goldberg J."/>
            <person name="Griggs A."/>
            <person name="Gujja S."/>
            <person name="Hansen M."/>
            <person name="Howarth C."/>
            <person name="Imamovic A."/>
            <person name="Ireland A."/>
            <person name="Larimer J."/>
            <person name="McCowan C."/>
            <person name="Murphy C."/>
            <person name="Pearson M."/>
            <person name="Poon T.W."/>
            <person name="Priest M."/>
            <person name="Roberts A."/>
            <person name="Saif S."/>
            <person name="Shea T."/>
            <person name="Sisk P."/>
            <person name="Sykes S."/>
            <person name="Wortman J."/>
            <person name="Nusbaum C."/>
            <person name="Birren B."/>
        </authorList>
    </citation>
    <scope>NUCLEOTIDE SEQUENCE [LARGE SCALE GENOMIC DNA]</scope>
    <source>
        <strain evidence="3 4">ACS-093-V-SCH5</strain>
    </source>
</reference>
<dbReference type="InterPro" id="IPR027275">
    <property type="entry name" value="PRC-brl_dom"/>
</dbReference>
<evidence type="ECO:0000256" key="1">
    <source>
        <dbReference type="PROSITE-ProRule" id="PRU00703"/>
    </source>
</evidence>
<dbReference type="InterPro" id="IPR006669">
    <property type="entry name" value="MgtE_transporter"/>
</dbReference>
<dbReference type="RefSeq" id="WP_016456505.1">
    <property type="nucleotide sequence ID" value="NZ_KE150269.1"/>
</dbReference>
<gene>
    <name evidence="3" type="ORF">HMPREF9306_01694</name>
</gene>
<dbReference type="InterPro" id="IPR011033">
    <property type="entry name" value="PRC_barrel-like_sf"/>
</dbReference>